<comment type="caution">
    <text evidence="1">The sequence shown here is derived from an EMBL/GenBank/DDBJ whole genome shotgun (WGS) entry which is preliminary data.</text>
</comment>
<dbReference type="AlphaFoldDB" id="A0ABD1ZN86"/>
<sequence length="83" mass="9292">MQCQQSVCSNYSHRGCASVYKVIRPNILRIQEEQTLLSSIRFSINLKLNLVSKQAHVIFEREFCKCPDSSALQDCPLSDGSGA</sequence>
<dbReference type="EMBL" id="JBHFFA010000001">
    <property type="protein sequence ID" value="KAL2652346.1"/>
    <property type="molecule type" value="Genomic_DNA"/>
</dbReference>
<evidence type="ECO:0000313" key="2">
    <source>
        <dbReference type="Proteomes" id="UP001605036"/>
    </source>
</evidence>
<keyword evidence="2" id="KW-1185">Reference proteome</keyword>
<accession>A0ABD1ZN86</accession>
<proteinExistence type="predicted"/>
<reference evidence="1 2" key="1">
    <citation type="submission" date="2024-09" db="EMBL/GenBank/DDBJ databases">
        <title>Chromosome-scale assembly of Riccia fluitans.</title>
        <authorList>
            <person name="Paukszto L."/>
            <person name="Sawicki J."/>
            <person name="Karawczyk K."/>
            <person name="Piernik-Szablinska J."/>
            <person name="Szczecinska M."/>
            <person name="Mazdziarz M."/>
        </authorList>
    </citation>
    <scope>NUCLEOTIDE SEQUENCE [LARGE SCALE GENOMIC DNA]</scope>
    <source>
        <strain evidence="1">Rf_01</strain>
        <tissue evidence="1">Aerial parts of the thallus</tissue>
    </source>
</reference>
<evidence type="ECO:0000313" key="1">
    <source>
        <dbReference type="EMBL" id="KAL2652346.1"/>
    </source>
</evidence>
<dbReference type="Proteomes" id="UP001605036">
    <property type="component" value="Unassembled WGS sequence"/>
</dbReference>
<gene>
    <name evidence="1" type="ORF">R1flu_020474</name>
</gene>
<organism evidence="1 2">
    <name type="scientific">Riccia fluitans</name>
    <dbReference type="NCBI Taxonomy" id="41844"/>
    <lineage>
        <taxon>Eukaryota</taxon>
        <taxon>Viridiplantae</taxon>
        <taxon>Streptophyta</taxon>
        <taxon>Embryophyta</taxon>
        <taxon>Marchantiophyta</taxon>
        <taxon>Marchantiopsida</taxon>
        <taxon>Marchantiidae</taxon>
        <taxon>Marchantiales</taxon>
        <taxon>Ricciaceae</taxon>
        <taxon>Riccia</taxon>
    </lineage>
</organism>
<name>A0ABD1ZN86_9MARC</name>
<protein>
    <submittedName>
        <fullName evidence="1">Uncharacterized protein</fullName>
    </submittedName>
</protein>